<dbReference type="InterPro" id="IPR000845">
    <property type="entry name" value="Nucleoside_phosphorylase_d"/>
</dbReference>
<dbReference type="PANTHER" id="PTHR43691:SF13">
    <property type="entry name" value="URIDINE PHOSPHORYLASE"/>
    <property type="match status" value="1"/>
</dbReference>
<dbReference type="PANTHER" id="PTHR43691">
    <property type="entry name" value="URIDINE PHOSPHORYLASE"/>
    <property type="match status" value="1"/>
</dbReference>
<gene>
    <name evidence="2" type="ORF">ENW96_03300</name>
</gene>
<dbReference type="EMBL" id="DTMF01000085">
    <property type="protein sequence ID" value="HGF33403.1"/>
    <property type="molecule type" value="Genomic_DNA"/>
</dbReference>
<dbReference type="GO" id="GO:0003824">
    <property type="term" value="F:catalytic activity"/>
    <property type="evidence" value="ECO:0007669"/>
    <property type="project" value="InterPro"/>
</dbReference>
<dbReference type="CDD" id="cd17767">
    <property type="entry name" value="UP_EcUdp-like"/>
    <property type="match status" value="1"/>
</dbReference>
<name>A0A7C3UXU1_9BACT</name>
<dbReference type="GO" id="GO:0009116">
    <property type="term" value="P:nucleoside metabolic process"/>
    <property type="evidence" value="ECO:0007669"/>
    <property type="project" value="InterPro"/>
</dbReference>
<dbReference type="SUPFAM" id="SSF53167">
    <property type="entry name" value="Purine and uridine phosphorylases"/>
    <property type="match status" value="1"/>
</dbReference>
<organism evidence="2">
    <name type="scientific">Desulfobacca acetoxidans</name>
    <dbReference type="NCBI Taxonomy" id="60893"/>
    <lineage>
        <taxon>Bacteria</taxon>
        <taxon>Pseudomonadati</taxon>
        <taxon>Thermodesulfobacteriota</taxon>
        <taxon>Desulfobaccia</taxon>
        <taxon>Desulfobaccales</taxon>
        <taxon>Desulfobaccaceae</taxon>
        <taxon>Desulfobacca</taxon>
    </lineage>
</organism>
<dbReference type="AlphaFoldDB" id="A0A7C3UXU1"/>
<accession>A0A7C3UXU1</accession>
<sequence length="277" mass="30082">MTPGRVATQNGPSPDLPVNEHGRYYHINCGPGDIAPYVFTCGDPARARRLAQRWDRVQVRRRYREFLTLTGEYRGIPVSVMATGIGPDNTAIAVVEAAQCAPALTFIRLGSCGALQPHIRVGDLVITQAAIRDEQTSHYYAPDTGPAPAHPEVLHALIKAAEDLHAPCHAGLTCTTSDFYAGQGRRVPGFPTSEPGKVERLQRAGVLNLEMEMSVYLALAQASSYRLRAGGICVVFTNRVTGDKAFGLKRRRQEAERRLLAVGLRALEILSARDAAA</sequence>
<dbReference type="InterPro" id="IPR035994">
    <property type="entry name" value="Nucleoside_phosphorylase_sf"/>
</dbReference>
<evidence type="ECO:0000259" key="1">
    <source>
        <dbReference type="Pfam" id="PF01048"/>
    </source>
</evidence>
<dbReference type="GO" id="GO:0005829">
    <property type="term" value="C:cytosol"/>
    <property type="evidence" value="ECO:0007669"/>
    <property type="project" value="TreeGrafter"/>
</dbReference>
<dbReference type="Pfam" id="PF01048">
    <property type="entry name" value="PNP_UDP_1"/>
    <property type="match status" value="1"/>
</dbReference>
<feature type="domain" description="Nucleoside phosphorylase" evidence="1">
    <location>
        <begin position="37"/>
        <end position="265"/>
    </location>
</feature>
<evidence type="ECO:0000313" key="2">
    <source>
        <dbReference type="EMBL" id="HGF33403.1"/>
    </source>
</evidence>
<comment type="caution">
    <text evidence="2">The sequence shown here is derived from an EMBL/GenBank/DDBJ whole genome shotgun (WGS) entry which is preliminary data.</text>
</comment>
<protein>
    <submittedName>
        <fullName evidence="2">Uridine phosphorylase</fullName>
    </submittedName>
</protein>
<proteinExistence type="predicted"/>
<reference evidence="2" key="1">
    <citation type="journal article" date="2020" name="mSystems">
        <title>Genome- and Community-Level Interaction Insights into Carbon Utilization and Element Cycling Functions of Hydrothermarchaeota in Hydrothermal Sediment.</title>
        <authorList>
            <person name="Zhou Z."/>
            <person name="Liu Y."/>
            <person name="Xu W."/>
            <person name="Pan J."/>
            <person name="Luo Z.H."/>
            <person name="Li M."/>
        </authorList>
    </citation>
    <scope>NUCLEOTIDE SEQUENCE [LARGE SCALE GENOMIC DNA]</scope>
    <source>
        <strain evidence="2">SpSt-897</strain>
    </source>
</reference>
<dbReference type="Gene3D" id="3.40.50.1580">
    <property type="entry name" value="Nucleoside phosphorylase domain"/>
    <property type="match status" value="1"/>
</dbReference>